<protein>
    <submittedName>
        <fullName evidence="1">Uncharacterized protein</fullName>
    </submittedName>
</protein>
<gene>
    <name evidence="1" type="ORF">PAL_GLEAN10020801</name>
</gene>
<dbReference type="InParanoid" id="L5JQE0"/>
<keyword evidence="2" id="KW-1185">Reference proteome</keyword>
<dbReference type="AlphaFoldDB" id="L5JQE0"/>
<accession>L5JQE0</accession>
<reference evidence="2" key="1">
    <citation type="journal article" date="2013" name="Science">
        <title>Comparative analysis of bat genomes provides insight into the evolution of flight and immunity.</title>
        <authorList>
            <person name="Zhang G."/>
            <person name="Cowled C."/>
            <person name="Shi Z."/>
            <person name="Huang Z."/>
            <person name="Bishop-Lilly K.A."/>
            <person name="Fang X."/>
            <person name="Wynne J.W."/>
            <person name="Xiong Z."/>
            <person name="Baker M.L."/>
            <person name="Zhao W."/>
            <person name="Tachedjian M."/>
            <person name="Zhu Y."/>
            <person name="Zhou P."/>
            <person name="Jiang X."/>
            <person name="Ng J."/>
            <person name="Yang L."/>
            <person name="Wu L."/>
            <person name="Xiao J."/>
            <person name="Feng Y."/>
            <person name="Chen Y."/>
            <person name="Sun X."/>
            <person name="Zhang Y."/>
            <person name="Marsh G.A."/>
            <person name="Crameri G."/>
            <person name="Broder C.C."/>
            <person name="Frey K.G."/>
            <person name="Wang L.F."/>
            <person name="Wang J."/>
        </authorList>
    </citation>
    <scope>NUCLEOTIDE SEQUENCE [LARGE SCALE GENOMIC DNA]</scope>
</reference>
<dbReference type="InterPro" id="IPR009311">
    <property type="entry name" value="IFI6/IFI27-like"/>
</dbReference>
<dbReference type="Pfam" id="PF06140">
    <property type="entry name" value="Ifi-6-16"/>
    <property type="match status" value="1"/>
</dbReference>
<dbReference type="Proteomes" id="UP000010552">
    <property type="component" value="Unassembled WGS sequence"/>
</dbReference>
<dbReference type="GO" id="GO:0016020">
    <property type="term" value="C:membrane"/>
    <property type="evidence" value="ECO:0007669"/>
    <property type="project" value="InterPro"/>
</dbReference>
<proteinExistence type="predicted"/>
<evidence type="ECO:0000313" key="1">
    <source>
        <dbReference type="EMBL" id="ELK01162.1"/>
    </source>
</evidence>
<evidence type="ECO:0000313" key="2">
    <source>
        <dbReference type="Proteomes" id="UP000010552"/>
    </source>
</evidence>
<organism evidence="1 2">
    <name type="scientific">Pteropus alecto</name>
    <name type="common">Black flying fox</name>
    <dbReference type="NCBI Taxonomy" id="9402"/>
    <lineage>
        <taxon>Eukaryota</taxon>
        <taxon>Metazoa</taxon>
        <taxon>Chordata</taxon>
        <taxon>Craniata</taxon>
        <taxon>Vertebrata</taxon>
        <taxon>Euteleostomi</taxon>
        <taxon>Mammalia</taxon>
        <taxon>Eutheria</taxon>
        <taxon>Laurasiatheria</taxon>
        <taxon>Chiroptera</taxon>
        <taxon>Yinpterochiroptera</taxon>
        <taxon>Pteropodoidea</taxon>
        <taxon>Pteropodidae</taxon>
        <taxon>Pteropodinae</taxon>
        <taxon>Pteropus</taxon>
    </lineage>
</organism>
<dbReference type="EMBL" id="KB031153">
    <property type="protein sequence ID" value="ELK01162.1"/>
    <property type="molecule type" value="Genomic_DNA"/>
</dbReference>
<name>L5JQE0_PTEAL</name>
<sequence>MSAKAIESGEGVATDTFLQEFQSNDLGVSELSKEWAPAFSGGRRNKIHPSPPLSGLLSRVFSNPKTHTWALSRHAAPTSSEQPPYPHWSPWWFSRWWVNPNSGVCTPIKAPPIVQIRLRPVLVILCTMQGIATSFLAKMISSVSLANAGGVASSSILAGLPSVGLPLPSNAVLASTVSTLGSLLGTLEVFSPLRLPAGALSASPLGGNWPRVTDTPPWAPTQCTKV</sequence>